<dbReference type="Gene3D" id="3.40.50.150">
    <property type="entry name" value="Vaccinia Virus protein VP39"/>
    <property type="match status" value="1"/>
</dbReference>
<dbReference type="Proteomes" id="UP000640725">
    <property type="component" value="Unassembled WGS sequence"/>
</dbReference>
<evidence type="ECO:0000256" key="1">
    <source>
        <dbReference type="ARBA" id="ARBA00004953"/>
    </source>
</evidence>
<dbReference type="SUPFAM" id="SSF53790">
    <property type="entry name" value="Tetrapyrrole methylase"/>
    <property type="match status" value="1"/>
</dbReference>
<dbReference type="InterPro" id="IPR050714">
    <property type="entry name" value="Cobalamin_biosynth_MTase"/>
</dbReference>
<sequence length="407" mass="43852">MADRNCKAKWLSIVGIGEDGLEGLSSAGRSLLSLASVIVGGERHLAMLPPEDRREKLLWTSPLQDSVNEIIRRRGQSVCILASGDPMCYGIGVTLTQPIPVSEITIIPSPSTFSLACSRLGWSLSEVETLSLCGRPPALLNAVLYPGAKLLVLSADAQTPAIASQILTEKGFGESPIIVLEHLGGTRERQIEGIANRWEFTDIADLNVIAITCISSKPLTLAPRLPGLPDIAYHHDGQLTKREVRAITLTALVPLPGQLLWDVGAGCGSIGIEWMRSDRRCQSIAIEHHPTRLQYIADNAIALGTPHLKIVAGTAPIALQDLPQPDAIFIGGGITEPELFETCWSALRPGGRLVSNTVTIESELILLQWHSKLGGELTRIGIQKAEPIGKFLGWKAMAPVTQWVVVK</sequence>
<dbReference type="InterPro" id="IPR006365">
    <property type="entry name" value="Cbl_synth_CobL"/>
</dbReference>
<dbReference type="RefSeq" id="WP_193868662.1">
    <property type="nucleotide sequence ID" value="NZ_JADEWU010000011.1"/>
</dbReference>
<evidence type="ECO:0000256" key="4">
    <source>
        <dbReference type="ARBA" id="ARBA00022679"/>
    </source>
</evidence>
<dbReference type="NCBIfam" id="TIGR02467">
    <property type="entry name" value="CbiE"/>
    <property type="match status" value="1"/>
</dbReference>
<dbReference type="NCBIfam" id="TIGR02469">
    <property type="entry name" value="CbiT"/>
    <property type="match status" value="1"/>
</dbReference>
<dbReference type="CDD" id="cd11644">
    <property type="entry name" value="Precorrin-6Y-MT"/>
    <property type="match status" value="1"/>
</dbReference>
<dbReference type="PANTHER" id="PTHR43182:SF1">
    <property type="entry name" value="COBALT-PRECORRIN-7 C(5)-METHYLTRANSFERASE"/>
    <property type="match status" value="1"/>
</dbReference>
<keyword evidence="5" id="KW-0949">S-adenosyl-L-methionine</keyword>
<evidence type="ECO:0000256" key="3">
    <source>
        <dbReference type="ARBA" id="ARBA00022603"/>
    </source>
</evidence>
<proteinExistence type="predicted"/>
<comment type="caution">
    <text evidence="7">The sequence shown here is derived from an EMBL/GenBank/DDBJ whole genome shotgun (WGS) entry which is preliminary data.</text>
</comment>
<keyword evidence="4" id="KW-0808">Transferase</keyword>
<organism evidence="7 8">
    <name type="scientific">Planktothrix mougeotii LEGE 06226</name>
    <dbReference type="NCBI Taxonomy" id="1828728"/>
    <lineage>
        <taxon>Bacteria</taxon>
        <taxon>Bacillati</taxon>
        <taxon>Cyanobacteriota</taxon>
        <taxon>Cyanophyceae</taxon>
        <taxon>Oscillatoriophycideae</taxon>
        <taxon>Oscillatoriales</taxon>
        <taxon>Microcoleaceae</taxon>
        <taxon>Planktothrix</taxon>
    </lineage>
</organism>
<evidence type="ECO:0000313" key="8">
    <source>
        <dbReference type="Proteomes" id="UP000640725"/>
    </source>
</evidence>
<name>A0ABR9U9C7_9CYAN</name>
<accession>A0ABR9U9C7</accession>
<dbReference type="InterPro" id="IPR029063">
    <property type="entry name" value="SAM-dependent_MTases_sf"/>
</dbReference>
<dbReference type="InterPro" id="IPR014777">
    <property type="entry name" value="4pyrrole_Mease_sub1"/>
</dbReference>
<dbReference type="PIRSF" id="PIRSF036428">
    <property type="entry name" value="CobL"/>
    <property type="match status" value="1"/>
</dbReference>
<dbReference type="InterPro" id="IPR014008">
    <property type="entry name" value="Cbl_synth_MTase_CbiT"/>
</dbReference>
<dbReference type="InterPro" id="IPR000878">
    <property type="entry name" value="4pyrrol_Mease"/>
</dbReference>
<protein>
    <submittedName>
        <fullName evidence="7">Precorrin-6y C5,15-methyltransferase (Decarboxylating) subunit CbiE</fullName>
    </submittedName>
</protein>
<dbReference type="EMBL" id="JADEWU010000011">
    <property type="protein sequence ID" value="MBE9143045.1"/>
    <property type="molecule type" value="Genomic_DNA"/>
</dbReference>
<comment type="pathway">
    <text evidence="1">Cofactor biosynthesis; adenosylcobalamin biosynthesis.</text>
</comment>
<gene>
    <name evidence="7" type="primary">cbiE</name>
    <name evidence="7" type="ORF">IQ236_07385</name>
</gene>
<keyword evidence="8" id="KW-1185">Reference proteome</keyword>
<dbReference type="CDD" id="cd02440">
    <property type="entry name" value="AdoMet_MTases"/>
    <property type="match status" value="1"/>
</dbReference>
<reference evidence="7 8" key="1">
    <citation type="submission" date="2020-10" db="EMBL/GenBank/DDBJ databases">
        <authorList>
            <person name="Castelo-Branco R."/>
            <person name="Eusebio N."/>
            <person name="Adriana R."/>
            <person name="Vieira A."/>
            <person name="Brugerolle De Fraissinette N."/>
            <person name="Rezende De Castro R."/>
            <person name="Schneider M.P."/>
            <person name="Vasconcelos V."/>
            <person name="Leao P.N."/>
        </authorList>
    </citation>
    <scope>NUCLEOTIDE SEQUENCE [LARGE SCALE GENOMIC DNA]</scope>
    <source>
        <strain evidence="7 8">LEGE 06226</strain>
    </source>
</reference>
<evidence type="ECO:0000256" key="2">
    <source>
        <dbReference type="ARBA" id="ARBA00022573"/>
    </source>
</evidence>
<dbReference type="PANTHER" id="PTHR43182">
    <property type="entry name" value="COBALT-PRECORRIN-6B C(15)-METHYLTRANSFERASE (DECARBOXYLATING)"/>
    <property type="match status" value="1"/>
</dbReference>
<feature type="domain" description="Tetrapyrrole methylase" evidence="6">
    <location>
        <begin position="11"/>
        <end position="192"/>
    </location>
</feature>
<evidence type="ECO:0000256" key="5">
    <source>
        <dbReference type="ARBA" id="ARBA00022691"/>
    </source>
</evidence>
<dbReference type="InterPro" id="IPR012818">
    <property type="entry name" value="CbiE"/>
</dbReference>
<keyword evidence="3" id="KW-0489">Methyltransferase</keyword>
<dbReference type="SUPFAM" id="SSF53335">
    <property type="entry name" value="S-adenosyl-L-methionine-dependent methyltransferases"/>
    <property type="match status" value="1"/>
</dbReference>
<dbReference type="Pfam" id="PF00590">
    <property type="entry name" value="TP_methylase"/>
    <property type="match status" value="1"/>
</dbReference>
<evidence type="ECO:0000259" key="6">
    <source>
        <dbReference type="Pfam" id="PF00590"/>
    </source>
</evidence>
<dbReference type="InterPro" id="IPR035996">
    <property type="entry name" value="4pyrrol_Methylase_sf"/>
</dbReference>
<dbReference type="Gene3D" id="3.40.1010.10">
    <property type="entry name" value="Cobalt-precorrin-4 Transmethylase, Domain 1"/>
    <property type="match status" value="1"/>
</dbReference>
<evidence type="ECO:0000313" key="7">
    <source>
        <dbReference type="EMBL" id="MBE9143045.1"/>
    </source>
</evidence>
<keyword evidence="2" id="KW-0169">Cobalamin biosynthesis</keyword>